<dbReference type="EC" id="6.1.1.19" evidence="8"/>
<dbReference type="EMBL" id="PFWT01000006">
    <property type="protein sequence ID" value="PJA46916.1"/>
    <property type="molecule type" value="Genomic_DNA"/>
</dbReference>
<evidence type="ECO:0000256" key="7">
    <source>
        <dbReference type="ARBA" id="ARBA00049339"/>
    </source>
</evidence>
<evidence type="ECO:0000259" key="12">
    <source>
        <dbReference type="SMART" id="SM01016"/>
    </source>
</evidence>
<evidence type="ECO:0000313" key="13">
    <source>
        <dbReference type="EMBL" id="PJA46916.1"/>
    </source>
</evidence>
<dbReference type="GO" id="GO:0005524">
    <property type="term" value="F:ATP binding"/>
    <property type="evidence" value="ECO:0007669"/>
    <property type="project" value="UniProtKB-UniRule"/>
</dbReference>
<dbReference type="GO" id="GO:0005737">
    <property type="term" value="C:cytoplasm"/>
    <property type="evidence" value="ECO:0007669"/>
    <property type="project" value="UniProtKB-SubCell"/>
</dbReference>
<feature type="domain" description="Arginyl tRNA synthetase N-terminal" evidence="12">
    <location>
        <begin position="9"/>
        <end position="87"/>
    </location>
</feature>
<organism evidence="13 14">
    <name type="scientific">Candidatus Uhrbacteria bacterium CG_4_9_14_3_um_filter_41_35</name>
    <dbReference type="NCBI Taxonomy" id="1975034"/>
    <lineage>
        <taxon>Bacteria</taxon>
        <taxon>Candidatus Uhriibacteriota</taxon>
    </lineage>
</organism>
<evidence type="ECO:0000256" key="2">
    <source>
        <dbReference type="ARBA" id="ARBA00022598"/>
    </source>
</evidence>
<keyword evidence="6 8" id="KW-0030">Aminoacyl-tRNA synthetase</keyword>
<keyword evidence="3 8" id="KW-0547">Nucleotide-binding</keyword>
<comment type="caution">
    <text evidence="13">The sequence shown here is derived from an EMBL/GenBank/DDBJ whole genome shotgun (WGS) entry which is preliminary data.</text>
</comment>
<dbReference type="InterPro" id="IPR008909">
    <property type="entry name" value="DALR_anticod-bd"/>
</dbReference>
<evidence type="ECO:0000256" key="8">
    <source>
        <dbReference type="HAMAP-Rule" id="MF_00123"/>
    </source>
</evidence>
<dbReference type="SMART" id="SM00836">
    <property type="entry name" value="DALR_1"/>
    <property type="match status" value="1"/>
</dbReference>
<dbReference type="Pfam" id="PF03485">
    <property type="entry name" value="Arg_tRNA_synt_N"/>
    <property type="match status" value="1"/>
</dbReference>
<dbReference type="Pfam" id="PF00750">
    <property type="entry name" value="tRNA-synt_1d"/>
    <property type="match status" value="1"/>
</dbReference>
<evidence type="ECO:0000256" key="9">
    <source>
        <dbReference type="RuleBase" id="RU363038"/>
    </source>
</evidence>
<dbReference type="PANTHER" id="PTHR11956">
    <property type="entry name" value="ARGINYL-TRNA SYNTHETASE"/>
    <property type="match status" value="1"/>
</dbReference>
<evidence type="ECO:0000256" key="5">
    <source>
        <dbReference type="ARBA" id="ARBA00022917"/>
    </source>
</evidence>
<dbReference type="InterPro" id="IPR014729">
    <property type="entry name" value="Rossmann-like_a/b/a_fold"/>
</dbReference>
<keyword evidence="10" id="KW-0175">Coiled coil</keyword>
<protein>
    <recommendedName>
        <fullName evidence="8">Arginine--tRNA ligase</fullName>
        <ecNumber evidence="8">6.1.1.19</ecNumber>
    </recommendedName>
    <alternativeName>
        <fullName evidence="8">Arginyl-tRNA synthetase</fullName>
        <shortName evidence="8">ArgRS</shortName>
    </alternativeName>
</protein>
<evidence type="ECO:0000256" key="1">
    <source>
        <dbReference type="ARBA" id="ARBA00005594"/>
    </source>
</evidence>
<accession>A0A2M7XGQ3</accession>
<comment type="subunit">
    <text evidence="8">Monomer.</text>
</comment>
<feature type="short sequence motif" description="'HIGH' region" evidence="8">
    <location>
        <begin position="125"/>
        <end position="135"/>
    </location>
</feature>
<dbReference type="Gene3D" id="3.40.50.620">
    <property type="entry name" value="HUPs"/>
    <property type="match status" value="1"/>
</dbReference>
<dbReference type="Proteomes" id="UP000231263">
    <property type="component" value="Unassembled WGS sequence"/>
</dbReference>
<dbReference type="InterPro" id="IPR009080">
    <property type="entry name" value="tRNAsynth_Ia_anticodon-bd"/>
</dbReference>
<dbReference type="PANTHER" id="PTHR11956:SF5">
    <property type="entry name" value="ARGININE--TRNA LIGASE, CYTOPLASMIC"/>
    <property type="match status" value="1"/>
</dbReference>
<evidence type="ECO:0000256" key="10">
    <source>
        <dbReference type="SAM" id="Coils"/>
    </source>
</evidence>
<dbReference type="HAMAP" id="MF_00123">
    <property type="entry name" value="Arg_tRNA_synth"/>
    <property type="match status" value="1"/>
</dbReference>
<dbReference type="InterPro" id="IPR001278">
    <property type="entry name" value="Arg-tRNA-ligase"/>
</dbReference>
<dbReference type="Gene3D" id="3.30.1360.70">
    <property type="entry name" value="Arginyl tRNA synthetase N-terminal domain"/>
    <property type="match status" value="1"/>
</dbReference>
<dbReference type="InterPro" id="IPR036695">
    <property type="entry name" value="Arg-tRNA-synth_N_sf"/>
</dbReference>
<dbReference type="AlphaFoldDB" id="A0A2M7XGQ3"/>
<proteinExistence type="inferred from homology"/>
<reference evidence="14" key="1">
    <citation type="submission" date="2017-09" db="EMBL/GenBank/DDBJ databases">
        <title>Depth-based differentiation of microbial function through sediment-hosted aquifers and enrichment of novel symbionts in the deep terrestrial subsurface.</title>
        <authorList>
            <person name="Probst A.J."/>
            <person name="Ladd B."/>
            <person name="Jarett J.K."/>
            <person name="Geller-Mcgrath D.E."/>
            <person name="Sieber C.M.K."/>
            <person name="Emerson J.B."/>
            <person name="Anantharaman K."/>
            <person name="Thomas B.C."/>
            <person name="Malmstrom R."/>
            <person name="Stieglmeier M."/>
            <person name="Klingl A."/>
            <person name="Woyke T."/>
            <person name="Ryan C.M."/>
            <person name="Banfield J.F."/>
        </authorList>
    </citation>
    <scope>NUCLEOTIDE SEQUENCE [LARGE SCALE GENOMIC DNA]</scope>
</reference>
<dbReference type="GO" id="GO:0004814">
    <property type="term" value="F:arginine-tRNA ligase activity"/>
    <property type="evidence" value="ECO:0007669"/>
    <property type="project" value="UniProtKB-UniRule"/>
</dbReference>
<dbReference type="SUPFAM" id="SSF52374">
    <property type="entry name" value="Nucleotidylyl transferase"/>
    <property type="match status" value="1"/>
</dbReference>
<dbReference type="GO" id="GO:0006420">
    <property type="term" value="P:arginyl-tRNA aminoacylation"/>
    <property type="evidence" value="ECO:0007669"/>
    <property type="project" value="UniProtKB-UniRule"/>
</dbReference>
<comment type="catalytic activity">
    <reaction evidence="7 8">
        <text>tRNA(Arg) + L-arginine + ATP = L-arginyl-tRNA(Arg) + AMP + diphosphate</text>
        <dbReference type="Rhea" id="RHEA:20301"/>
        <dbReference type="Rhea" id="RHEA-COMP:9658"/>
        <dbReference type="Rhea" id="RHEA-COMP:9673"/>
        <dbReference type="ChEBI" id="CHEBI:30616"/>
        <dbReference type="ChEBI" id="CHEBI:32682"/>
        <dbReference type="ChEBI" id="CHEBI:33019"/>
        <dbReference type="ChEBI" id="CHEBI:78442"/>
        <dbReference type="ChEBI" id="CHEBI:78513"/>
        <dbReference type="ChEBI" id="CHEBI:456215"/>
        <dbReference type="EC" id="6.1.1.19"/>
    </reaction>
</comment>
<comment type="subcellular location">
    <subcellularLocation>
        <location evidence="8">Cytoplasm</location>
    </subcellularLocation>
</comment>
<keyword evidence="2 8" id="KW-0436">Ligase</keyword>
<dbReference type="SUPFAM" id="SSF47323">
    <property type="entry name" value="Anticodon-binding domain of a subclass of class I aminoacyl-tRNA synthetases"/>
    <property type="match status" value="1"/>
</dbReference>
<dbReference type="InterPro" id="IPR035684">
    <property type="entry name" value="ArgRS_core"/>
</dbReference>
<gene>
    <name evidence="8 13" type="primary">argS</name>
    <name evidence="13" type="ORF">CO173_00810</name>
</gene>
<dbReference type="PRINTS" id="PR01038">
    <property type="entry name" value="TRNASYNTHARG"/>
</dbReference>
<dbReference type="NCBIfam" id="TIGR00456">
    <property type="entry name" value="argS"/>
    <property type="match status" value="1"/>
</dbReference>
<dbReference type="Pfam" id="PF05746">
    <property type="entry name" value="DALR_1"/>
    <property type="match status" value="1"/>
</dbReference>
<dbReference type="SUPFAM" id="SSF55190">
    <property type="entry name" value="Arginyl-tRNA synthetase (ArgRS), N-terminal 'additional' domain"/>
    <property type="match status" value="1"/>
</dbReference>
<sequence>MYTKQKAIQEAITSLKKAIGKKFLVTVDMFDAPPDRKMGDIAFPCFELAKGEGRNPVEIATELAASIGPTTFIEKIIAVGPYVNFHFNDEAVFSAVLEDVKRAGTKYGFGESGKDRKVLVEYAQPNTHKEFHVGHIRNAVLGQAVLNILKVNGYETVGAAYIGDIGAHVAKALWGFQKFQGDAELVKEDRTKRLQEIYTEATTYVAEHEEAKAEIDAVQRDLEAREDEITKLWKETRQWSIQEFERIFELLHVSPDVWYYESEVEEGGKELVKKMLTDGIAKKSEGATIVDLEAENLGAFLILKTDGSSLYATKDLALAYKKDKQFSPDRQIFVVDNRQSLYFKQLFATLKLMGFQEKLVHLAYDMVNLPEGAMSSRAGNIVTFNDLHQTMVGAIKRETAERHPDWSEKQLNKVAETVAISAINFMMLRQDPNTIITFDMAEALSFDGFTGPYILYTIARIESIKAKTKIKPKYTKGLLTSEKEEALIRTIADYPLVIQKAGQTFNIASIAQWAFDTAKMFAEYYHEVRIVEEEDKVGTSARLALIDAVRQTLDNACEILGMETLKEM</sequence>
<keyword evidence="8" id="KW-0963">Cytoplasm</keyword>
<dbReference type="Gene3D" id="1.10.730.10">
    <property type="entry name" value="Isoleucyl-tRNA Synthetase, Domain 1"/>
    <property type="match status" value="1"/>
</dbReference>
<evidence type="ECO:0000259" key="11">
    <source>
        <dbReference type="SMART" id="SM00836"/>
    </source>
</evidence>
<dbReference type="InterPro" id="IPR005148">
    <property type="entry name" value="Arg-tRNA-synth_N"/>
</dbReference>
<keyword evidence="4 8" id="KW-0067">ATP-binding</keyword>
<evidence type="ECO:0000256" key="3">
    <source>
        <dbReference type="ARBA" id="ARBA00022741"/>
    </source>
</evidence>
<name>A0A2M7XGQ3_9BACT</name>
<feature type="domain" description="DALR anticodon binding" evidence="11">
    <location>
        <begin position="454"/>
        <end position="568"/>
    </location>
</feature>
<evidence type="ECO:0000313" key="14">
    <source>
        <dbReference type="Proteomes" id="UP000231263"/>
    </source>
</evidence>
<comment type="similarity">
    <text evidence="1 8 9">Belongs to the class-I aminoacyl-tRNA synthetase family.</text>
</comment>
<feature type="coiled-coil region" evidence="10">
    <location>
        <begin position="201"/>
        <end position="228"/>
    </location>
</feature>
<evidence type="ECO:0000256" key="6">
    <source>
        <dbReference type="ARBA" id="ARBA00023146"/>
    </source>
</evidence>
<dbReference type="SMART" id="SM01016">
    <property type="entry name" value="Arg_tRNA_synt_N"/>
    <property type="match status" value="1"/>
</dbReference>
<evidence type="ECO:0000256" key="4">
    <source>
        <dbReference type="ARBA" id="ARBA00022840"/>
    </source>
</evidence>
<keyword evidence="5 8" id="KW-0648">Protein biosynthesis</keyword>